<gene>
    <name evidence="1" type="ORF">GT037_006482</name>
</gene>
<dbReference type="RefSeq" id="XP_038786026.1">
    <property type="nucleotide sequence ID" value="XM_038931529.1"/>
</dbReference>
<dbReference type="Proteomes" id="UP000596902">
    <property type="component" value="Unassembled WGS sequence"/>
</dbReference>
<proteinExistence type="predicted"/>
<comment type="caution">
    <text evidence="1">The sequence shown here is derived from an EMBL/GenBank/DDBJ whole genome shotgun (WGS) entry which is preliminary data.</text>
</comment>
<dbReference type="GeneID" id="62204707"/>
<organism evidence="1 2">
    <name type="scientific">Alternaria burnsii</name>
    <dbReference type="NCBI Taxonomy" id="1187904"/>
    <lineage>
        <taxon>Eukaryota</taxon>
        <taxon>Fungi</taxon>
        <taxon>Dikarya</taxon>
        <taxon>Ascomycota</taxon>
        <taxon>Pezizomycotina</taxon>
        <taxon>Dothideomycetes</taxon>
        <taxon>Pleosporomycetidae</taxon>
        <taxon>Pleosporales</taxon>
        <taxon>Pleosporineae</taxon>
        <taxon>Pleosporaceae</taxon>
        <taxon>Alternaria</taxon>
        <taxon>Alternaria sect. Alternaria</taxon>
    </lineage>
</organism>
<reference evidence="1" key="2">
    <citation type="submission" date="2020-08" db="EMBL/GenBank/DDBJ databases">
        <title>Draft Genome Sequence of Cumin Blight Pathogen Alternaria burnsii.</title>
        <authorList>
            <person name="Feng Z."/>
        </authorList>
    </citation>
    <scope>NUCLEOTIDE SEQUENCE</scope>
    <source>
        <strain evidence="1">CBS107.38</strain>
    </source>
</reference>
<accession>A0A8H7EEX8</accession>
<keyword evidence="2" id="KW-1185">Reference proteome</keyword>
<protein>
    <submittedName>
        <fullName evidence="1">Uncharacterized protein</fullName>
    </submittedName>
</protein>
<sequence length="102" mass="12258">MHTKWTHYVLSKMTRKTNSGRLGPWQKFTAWPMLQFLLQAQPMQPMDFFNDAHLTKRQASKYHFEYRRIGLEVLLLESVVTLWPPRDETTHWVGEHGLYKNK</sequence>
<evidence type="ECO:0000313" key="1">
    <source>
        <dbReference type="EMBL" id="KAF7675763.1"/>
    </source>
</evidence>
<name>A0A8H7EEX8_9PLEO</name>
<dbReference type="EMBL" id="JAAABM010000008">
    <property type="protein sequence ID" value="KAF7675763.1"/>
    <property type="molecule type" value="Genomic_DNA"/>
</dbReference>
<evidence type="ECO:0000313" key="2">
    <source>
        <dbReference type="Proteomes" id="UP000596902"/>
    </source>
</evidence>
<dbReference type="AlphaFoldDB" id="A0A8H7EEX8"/>
<reference evidence="1" key="1">
    <citation type="submission" date="2020-01" db="EMBL/GenBank/DDBJ databases">
        <authorList>
            <person name="Feng Z.H.Z."/>
        </authorList>
    </citation>
    <scope>NUCLEOTIDE SEQUENCE</scope>
    <source>
        <strain evidence="1">CBS107.38</strain>
    </source>
</reference>